<dbReference type="AlphaFoldDB" id="A0A085MT10"/>
<dbReference type="PANTHER" id="PTHR45840">
    <property type="entry name" value="RHOMBOID-RELATED PROTEIN"/>
    <property type="match status" value="1"/>
</dbReference>
<evidence type="ECO:0000259" key="6">
    <source>
        <dbReference type="Pfam" id="PF01694"/>
    </source>
</evidence>
<evidence type="ECO:0000313" key="9">
    <source>
        <dbReference type="Proteomes" id="UP000030764"/>
    </source>
</evidence>
<dbReference type="PANTHER" id="PTHR45840:SF2">
    <property type="entry name" value="PROTEIN RHOMBOID-RELATED"/>
    <property type="match status" value="1"/>
</dbReference>
<name>A0A085MT10_9BILA</name>
<evidence type="ECO:0000256" key="4">
    <source>
        <dbReference type="ARBA" id="ARBA00022989"/>
    </source>
</evidence>
<dbReference type="GO" id="GO:0016020">
    <property type="term" value="C:membrane"/>
    <property type="evidence" value="ECO:0007669"/>
    <property type="project" value="UniProtKB-SubCell"/>
</dbReference>
<dbReference type="EMBL" id="KL367673">
    <property type="protein sequence ID" value="KFD60356.1"/>
    <property type="molecule type" value="Genomic_DNA"/>
</dbReference>
<evidence type="ECO:0000256" key="2">
    <source>
        <dbReference type="ARBA" id="ARBA00009045"/>
    </source>
</evidence>
<gene>
    <name evidence="7" type="ORF">M513_11656</name>
    <name evidence="8" type="ORF">M514_11656</name>
</gene>
<protein>
    <recommendedName>
        <fullName evidence="6">Peptidase S54 rhomboid domain-containing protein</fullName>
    </recommendedName>
</protein>
<dbReference type="EMBL" id="KL363325">
    <property type="protein sequence ID" value="KFD47495.1"/>
    <property type="molecule type" value="Genomic_DNA"/>
</dbReference>
<dbReference type="InterPro" id="IPR051739">
    <property type="entry name" value="Rhomboid_IM_Serine_Proteases"/>
</dbReference>
<keyword evidence="3" id="KW-0812">Transmembrane</keyword>
<evidence type="ECO:0000256" key="3">
    <source>
        <dbReference type="ARBA" id="ARBA00022692"/>
    </source>
</evidence>
<dbReference type="Gene3D" id="1.20.1540.10">
    <property type="entry name" value="Rhomboid-like"/>
    <property type="match status" value="1"/>
</dbReference>
<dbReference type="Proteomes" id="UP000030764">
    <property type="component" value="Unassembled WGS sequence"/>
</dbReference>
<dbReference type="Pfam" id="PF01694">
    <property type="entry name" value="Rhomboid"/>
    <property type="match status" value="1"/>
</dbReference>
<evidence type="ECO:0000256" key="1">
    <source>
        <dbReference type="ARBA" id="ARBA00004141"/>
    </source>
</evidence>
<dbReference type="InterPro" id="IPR035952">
    <property type="entry name" value="Rhomboid-like_sf"/>
</dbReference>
<reference evidence="8 9" key="1">
    <citation type="journal article" date="2014" name="Nat. Genet.">
        <title>Genome and transcriptome of the porcine whipworm Trichuris suis.</title>
        <authorList>
            <person name="Jex A.R."/>
            <person name="Nejsum P."/>
            <person name="Schwarz E.M."/>
            <person name="Hu L."/>
            <person name="Young N.D."/>
            <person name="Hall R.S."/>
            <person name="Korhonen P.K."/>
            <person name="Liao S."/>
            <person name="Thamsborg S."/>
            <person name="Xia J."/>
            <person name="Xu P."/>
            <person name="Wang S."/>
            <person name="Scheerlinck J.P."/>
            <person name="Hofmann A."/>
            <person name="Sternberg P.W."/>
            <person name="Wang J."/>
            <person name="Gasser R.B."/>
        </authorList>
    </citation>
    <scope>NUCLEOTIDE SEQUENCE [LARGE SCALE GENOMIC DNA]</scope>
    <source>
        <strain evidence="8">DCEP-RM93F</strain>
        <strain evidence="7">DCEP-RM93M</strain>
    </source>
</reference>
<organism evidence="8">
    <name type="scientific">Trichuris suis</name>
    <name type="common">pig whipworm</name>
    <dbReference type="NCBI Taxonomy" id="68888"/>
    <lineage>
        <taxon>Eukaryota</taxon>
        <taxon>Metazoa</taxon>
        <taxon>Ecdysozoa</taxon>
        <taxon>Nematoda</taxon>
        <taxon>Enoplea</taxon>
        <taxon>Dorylaimia</taxon>
        <taxon>Trichinellida</taxon>
        <taxon>Trichuridae</taxon>
        <taxon>Trichuris</taxon>
    </lineage>
</organism>
<keyword evidence="5" id="KW-0472">Membrane</keyword>
<sequence>MTPKTEQGLLIPIPSSWLAVESGVKVLCVFKGRNSCTVDCQGVWLFYGTWNCNFQSSDTSDQECRFWRTLAIHLSYVVAVSEDSAKIRLHVQQYGCVPPPIFIVTISLLQVALFVHYLIESNEPLTWMTSCAGCFVRNNRESSMIFDSGFANEIWRFGSYFLIHQGLQHLLFNLITQIALVCPLEIVHKMWRIGPLYFSGVIYSE</sequence>
<dbReference type="SUPFAM" id="SSF144091">
    <property type="entry name" value="Rhomboid-like"/>
    <property type="match status" value="1"/>
</dbReference>
<accession>A0A085MT10</accession>
<evidence type="ECO:0000313" key="8">
    <source>
        <dbReference type="EMBL" id="KFD60356.1"/>
    </source>
</evidence>
<dbReference type="GO" id="GO:0004252">
    <property type="term" value="F:serine-type endopeptidase activity"/>
    <property type="evidence" value="ECO:0007669"/>
    <property type="project" value="InterPro"/>
</dbReference>
<keyword evidence="9" id="KW-1185">Reference proteome</keyword>
<dbReference type="InterPro" id="IPR022764">
    <property type="entry name" value="Peptidase_S54_rhomboid_dom"/>
</dbReference>
<comment type="subcellular location">
    <subcellularLocation>
        <location evidence="1">Membrane</location>
        <topology evidence="1">Multi-pass membrane protein</topology>
    </subcellularLocation>
</comment>
<evidence type="ECO:0000256" key="5">
    <source>
        <dbReference type="ARBA" id="ARBA00023136"/>
    </source>
</evidence>
<evidence type="ECO:0000313" key="7">
    <source>
        <dbReference type="EMBL" id="KFD47495.1"/>
    </source>
</evidence>
<comment type="similarity">
    <text evidence="2">Belongs to the peptidase S54 family.</text>
</comment>
<feature type="domain" description="Peptidase S54 rhomboid" evidence="6">
    <location>
        <begin position="152"/>
        <end position="203"/>
    </location>
</feature>
<dbReference type="Proteomes" id="UP000030758">
    <property type="component" value="Unassembled WGS sequence"/>
</dbReference>
<proteinExistence type="inferred from homology"/>
<keyword evidence="4" id="KW-1133">Transmembrane helix</keyword>